<dbReference type="Pfam" id="PF06985">
    <property type="entry name" value="HET"/>
    <property type="match status" value="1"/>
</dbReference>
<sequence>MCLNLDQVRNQENQFIHPSIDPSRQLRLVVLEPAQRRGHYAFNFRVVFFADLDNIAFNALSYRWGTANSSEDIELVWVDDQQFWIRRKLFEFTQDALAWSRAGDEADLQFDCSIPIFIDAICINQLDPIEKASQVPKMADIYRSAEQVITYLGQPYCSDENMQRQVHGMLRTLNSKLTNGPRATVSGGPTTMSSSDVAQIFSLTSWTHDDLYAFGILCRDMYWTRMWIVPEVLLAPRRWTVVCGRQAFEGHLLAGYLPSLVSREVEARGVVQRGMPALGPEAAIAARQAENDLNRTIDMLQGQEGRNLLKLRYSADISRRPDLVAGDLAGFSSTTTEDGLSFYHAFDAFGQQDCYDKRDKVYALLPLLKRRTQAQIKVSYTLSVWHAFETALRLGWQDLQRDRLWECVTQGHNIGMMYSGYCGVLLERFRVTASGRAGARRIVRRLAWDLDLRGNWRSCQIAFDGGTNSMEEVNTCLMLLEWGYFGAEIGVILQRMFDNQVTESSVVYRCLAVRNEREVWSRG</sequence>
<evidence type="ECO:0000259" key="1">
    <source>
        <dbReference type="Pfam" id="PF06985"/>
    </source>
</evidence>
<dbReference type="AlphaFoldDB" id="A0A084QYR6"/>
<dbReference type="InParanoid" id="A0A084QYR6"/>
<proteinExistence type="predicted"/>
<reference evidence="2 3" key="1">
    <citation type="journal article" date="2014" name="BMC Genomics">
        <title>Comparative genome sequencing reveals chemotype-specific gene clusters in the toxigenic black mold Stachybotrys.</title>
        <authorList>
            <person name="Semeiks J."/>
            <person name="Borek D."/>
            <person name="Otwinowski Z."/>
            <person name="Grishin N.V."/>
        </authorList>
    </citation>
    <scope>NUCLEOTIDE SEQUENCE [LARGE SCALE GENOMIC DNA]</scope>
    <source>
        <strain evidence="2 3">IBT 40285</strain>
    </source>
</reference>
<name>A0A084QYR6_STAC4</name>
<dbReference type="PANTHER" id="PTHR24148">
    <property type="entry name" value="ANKYRIN REPEAT DOMAIN-CONTAINING PROTEIN 39 HOMOLOG-RELATED"/>
    <property type="match status" value="1"/>
</dbReference>
<dbReference type="HOGENOM" id="CLU_520893_0_0_1"/>
<feature type="domain" description="Heterokaryon incompatibility" evidence="1">
    <location>
        <begin position="57"/>
        <end position="231"/>
    </location>
</feature>
<dbReference type="OrthoDB" id="5386682at2759"/>
<organism evidence="2 3">
    <name type="scientific">Stachybotrys chlorohalonatus (strain IBT 40285)</name>
    <dbReference type="NCBI Taxonomy" id="1283841"/>
    <lineage>
        <taxon>Eukaryota</taxon>
        <taxon>Fungi</taxon>
        <taxon>Dikarya</taxon>
        <taxon>Ascomycota</taxon>
        <taxon>Pezizomycotina</taxon>
        <taxon>Sordariomycetes</taxon>
        <taxon>Hypocreomycetidae</taxon>
        <taxon>Hypocreales</taxon>
        <taxon>Stachybotryaceae</taxon>
        <taxon>Stachybotrys</taxon>
    </lineage>
</organism>
<dbReference type="Proteomes" id="UP000028524">
    <property type="component" value="Unassembled WGS sequence"/>
</dbReference>
<evidence type="ECO:0000313" key="3">
    <source>
        <dbReference type="Proteomes" id="UP000028524"/>
    </source>
</evidence>
<dbReference type="InterPro" id="IPR010730">
    <property type="entry name" value="HET"/>
</dbReference>
<accession>A0A084QYR6</accession>
<dbReference type="EMBL" id="KL659601">
    <property type="protein sequence ID" value="KFA69101.1"/>
    <property type="molecule type" value="Genomic_DNA"/>
</dbReference>
<evidence type="ECO:0000313" key="2">
    <source>
        <dbReference type="EMBL" id="KFA69101.1"/>
    </source>
</evidence>
<dbReference type="OMA" id="HASDISC"/>
<protein>
    <recommendedName>
        <fullName evidence="1">Heterokaryon incompatibility domain-containing protein</fullName>
    </recommendedName>
</protein>
<dbReference type="STRING" id="1283841.A0A084QYR6"/>
<gene>
    <name evidence="2" type="ORF">S40285_00132</name>
</gene>
<dbReference type="PANTHER" id="PTHR24148:SF73">
    <property type="entry name" value="HET DOMAIN PROTEIN (AFU_ORTHOLOGUE AFUA_8G01020)"/>
    <property type="match status" value="1"/>
</dbReference>
<keyword evidence="3" id="KW-1185">Reference proteome</keyword>
<dbReference type="InterPro" id="IPR052895">
    <property type="entry name" value="HetReg/Transcr_Mod"/>
</dbReference>